<proteinExistence type="predicted"/>
<gene>
    <name evidence="1" type="ORF">ONZ43_g8</name>
</gene>
<accession>A0ACC2JA09</accession>
<dbReference type="Proteomes" id="UP001153334">
    <property type="component" value="Unassembled WGS sequence"/>
</dbReference>
<name>A0ACC2JA09_9PEZI</name>
<comment type="caution">
    <text evidence="1">The sequence shown here is derived from an EMBL/GenBank/DDBJ whole genome shotgun (WGS) entry which is preliminary data.</text>
</comment>
<keyword evidence="2" id="KW-1185">Reference proteome</keyword>
<protein>
    <submittedName>
        <fullName evidence="1">Uncharacterized protein</fullName>
    </submittedName>
</protein>
<dbReference type="EMBL" id="JAPESX010000002">
    <property type="protein sequence ID" value="KAJ8124217.1"/>
    <property type="molecule type" value="Genomic_DNA"/>
</dbReference>
<evidence type="ECO:0000313" key="1">
    <source>
        <dbReference type="EMBL" id="KAJ8124217.1"/>
    </source>
</evidence>
<organism evidence="1 2">
    <name type="scientific">Nemania bipapillata</name>
    <dbReference type="NCBI Taxonomy" id="110536"/>
    <lineage>
        <taxon>Eukaryota</taxon>
        <taxon>Fungi</taxon>
        <taxon>Dikarya</taxon>
        <taxon>Ascomycota</taxon>
        <taxon>Pezizomycotina</taxon>
        <taxon>Sordariomycetes</taxon>
        <taxon>Xylariomycetidae</taxon>
        <taxon>Xylariales</taxon>
        <taxon>Xylariaceae</taxon>
        <taxon>Nemania</taxon>
    </lineage>
</organism>
<evidence type="ECO:0000313" key="2">
    <source>
        <dbReference type="Proteomes" id="UP001153334"/>
    </source>
</evidence>
<reference evidence="1" key="1">
    <citation type="submission" date="2022-11" db="EMBL/GenBank/DDBJ databases">
        <title>Genome Sequence of Nemania bipapillata.</title>
        <authorList>
            <person name="Buettner E."/>
        </authorList>
    </citation>
    <scope>NUCLEOTIDE SEQUENCE</scope>
    <source>
        <strain evidence="1">CP14</strain>
    </source>
</reference>
<sequence length="3756" mass="413999">MVPDTEQPIPKEAASMDPQQRLLLEMVYEALEAGGHTLEGLRGSDTSVYVGTMTVDYLDTLLRDHKNIPKYFATGINRAIISNRVSYFFDWHGPRYDMYIGESKLKMLSPNGKSRMWDADADGYARGEGVAAIVMKRLSDAIADGDHIECIIRETGANQDGFSNGLTVPSEKAQATLIRQTYARAGLDPENNPNDRPQYFEAHGTGTQAGDPKEAAAIHECFGRRAQAEDSTPLYVGSIKTIIGHLEGAAGLAGLLKASTSLQKGYIPPNLSFNRLNPQIESFYGGLQIPTSRMKWPTLPRGVPRRASVNSFALNEAALVRLLKRYSQFLEHGSDINVSDLAWTLYSRRSQFPSRVAFPASTIGQLRASIEKRLSAIEKNEGATVEIRASGKPATPRILGVFTGQGAQWPAMGAQLIRNSIFVRRKLQQLEASLAALPTSDRPSWSLCQEILAGGDTSRIKEAALSQPLCTAIQIVLVDLLREAGITFTSVVGHSSGEIAAAYAAGFFSAHDAIRIAYYRGLFARLAGNEANGQKGAMLAAGMSWEEARDLATLETLKGRVAIAAHNSSSSVTLSGDVDAIVYAKKLLDEQKKFARLLQVDTAYHSHHMLPCGNPYLEALRACDIRVNYERSTSCTWFSSVVPDAKAMEPNLGIQDVYWKDNMEKTVMFVDAVKNAITNDDQINFILEVGPHPALKGPATQLIADIRQNPPPYSGVLSRGADDVAAFSDALGSIWAHLGAKAVDLLSFGDAVHGDSQPHKLVIDLPSYQWDHGRTYWSESRRSKRIREQNQPPHELLGVVCPESNRHDVRWSNVLKLSEISWLEGHQLQGLVVLPAAAYISMAVEASRSINGDKTIQLVEVHNLSIPKAITFEKDDDMGVEILTTFTSIEYHEGHVITADFCVYSAPNAVNASDRGLELVASASVRILLGNPDVDILPCVRATEDYKMSDVDPDRIYTAFSKLGYGYTGPFRGMTSTKRYLNHASALVDAYTYSDDETTFYLVHPSMLDVSIQSAMLAYSSPGDERLWSLHIPTSIRTVRINPEVCASLPVSGSRVPISTTLDDDPTQLSASIGISSEDGQRCMIQVEDLVLKPFAPATAAEDRQMYWFTQVDVASPDASRLVESDSISPSIDDLDTAIACERISYFYVRKWKSELTDKEWNNCRQPHLMQVRKCLDYMLSSVAAGQYSALDKNWENDSAQTIQLLASRIIEIDAGKGEVTKTIYNAIASSTCATPYYTYSDPSPDTVKKAAESLTMYNDNLSFKVFNKDHAPAAQGHAPQSYDVVIAANLLYTSASVEKALLNIRQLLKPGGYLLLVERTSKDAVQFTTVLNHLPRWCVEPHDGREFIPSMGLKTWQSALRAAGFGGIDTVKSELPGSAWPASIIAAQAINEQVIFLRRPLSSPSSHVFIDSLVILGTGSLECSDIAEELSESLTRFCHNITILDRLPTEEEALSLDTSSTYINLVDLDSPIFKSMTSEKMEGLKRMFQSARHILWLTRGAQQGEEPYYSASLAFCRSLSNEAAHISVNTLDISSISESTPKVIAEQLLRQCALEEWDQKQLLWSKEPETYLQHGKHLIPRIRPNVDQNARLNATRRVVSKKISVSASNFSVVLDNATLVPRLLEEGTFSSTCAENEAELITIESSSSSALRVSAEAFLYLAIGRADASAQSVITASTSNSRTVAPIVTIPAPHLSNMNADHFMAALISELLAMAILQKLSPGDRALVHCANSDPLLAASLCRRAAAKAVRVNFSCSTVDGNEIQSSWIGLNSLTFKPAVRRLLQHTQPTHFLDLSTHLSTGTRKITEISSKILNLLPPECKIFDLTEFSQNQASLRQPLNREGLTAWLGDATRALFASYESWATHIPKSVLELDHIQDISAHRNATSVVHWPVNGTVRVEVPPVDGRGLFSPDKTYVLFGLSGEVGQSLCEWMISNGARYVCLISRRPNIDPRWLESFQAIQASVKTLAADITDRGSLDSVLETIRMTCPPIAGVVNGANVASDAPFDAMSTEMMLQALRPKIDGSYNLDQAFFDVALDFFVLFSSISCVIGTSGQSNYVAANGYLNGLARQRRKRGLAASAIDIGLIRGIGLAEAAGQRVVDSLQKYAVIPLSETDLRLAFAESIRAGYPDSKDMELESIPSAVMTSGLRTIMSDETNISWHSNPIFSHLVVDTKGGDTTRDKSKNPAGALSVKDQIAAAASEEEVLKLLKELFLAKLRVILQSADEQIADDAPLIELGIDSLAAVEVRSWFLKVLQVDIPVLKLLGGSSLKDICEMALNKLPEKLFSSTESEDASVTSTEPQTPSTNATPDTDESRSVIGDDNNNSEAITSKTSLESLKFALRDNVPTRPIVKREPISISQSRFWFLRLLVEDPTTFNVALSFRMTGHLRVGDLERAIRVVTARHEALRTCFVGHEQEPDQAFQEILTRSPIRLERKMISSIEDVATEYEQLRADEFDLASGPLLRLMLLTLSPTSHYLLAYYHHMIMDMASFQVLTSELEKIYNGQSLGPPPQQYSDFSVAQYQALEKGELAKDLEYWKSIFPAEEQPPVMPLLPMALSSSRKALTTYAIHQVTTHLEPNLAAQIKSISKTQKCTPFHFYLAAFKTMLFAFTNVPDLTIGIADANRNDSNTIGSIGLFLNLLTLRFRQQPRQRFQDAMREARDTTYKALEHSRLPFDVLLKELGVARSSSHSPFFQVFFDYRQQTSDRQTWCKCTFDLEEMHPGKTAYDISLDIADLGSEVHATLRVQESLYDLTAANLLLETYTHFIRTFVQDASCFTEDISLFSEEQLARSIQVGLGPDMVSDWPATLVHRVDQIAQRQPGDIALKDGLGNCMTYSAMARRIDAIAEALLNQGISSSSRVLVFQQASANWVCSMLAIMHIGGVYVPLDLRNPMSRLVAQAGHCQPSAVLADETTFRDSIQLGVPIVIDISRVLPEPSSTITNSAKPDAAAAILYTSGSTGTPKGITIRHSSIRNQMEGYTKTYSLGAEYVLQQSPFTFDFSMDQIFTGLVNGGTLYIVPWSQRGDPLSITEIMQKEPITYTKVTPSEYSMWMQYGADNLKQALSWRFAFGGGEPLTKSILNQFADLGLNQLRLYNSYGPAEISIASHKGQIDYHKERLTQDKDTVPCGFSLPNYATYILDEKQRPLPIGMPGEIVIGGPGVSFGYLANQELTSRVFLPNPYATPWHKQNSWTQMHRTGDIGHLREDGSLIFRNRIAGDTQVKLRGLRIDLRDVEANMLSSAGGALKEAVVTLREGNPDYLVAHVVFATSVDDKDVFLQDLLNHLPIPQYMIPMIAVPLEKLPLTSHSKVDRKAVKNLALPQRVIPVNDTQDDSSHMTETMKQLRQLWRKLLPNSETLGLSQIRQVFNVAVRLVDLLNANTLGQMARKIEESPGVDPIDWQLETAPPSIPNFLKGISSKIQAGDKTMLLTGATGNLAKHILPFLLGDSRVQKVHCVAVRDKPRQDSALSNPKVVLHVGDLSLPLLGLSVDEFRNLAEQVDVILHLGALRSFWDNYSILRSTNVHSTKELIKLAAPRRIPIHFVSTSGVLSPEEVEATGNTPSAATQAPLTNGSNGYVATKWASERLLERAASDSNLQLPSFIYRLLPPPTTQTQLDDAREKAQDEFMRCINLAGAIPDCTDWEGYMDLIPAEALAGWLCESVLSFQTEESIGDEATLETMAKFSHYQSAITVKVEDIKTYVELAEESGRKYEVMPLLKFMGQIKALGFGYVLASQEATMRTSSGKLTSRR</sequence>